<accession>A0ABQ6B1I4</accession>
<dbReference type="Proteomes" id="UP001156905">
    <property type="component" value="Unassembled WGS sequence"/>
</dbReference>
<gene>
    <name evidence="1" type="ORF">GCM10007857_26780</name>
</gene>
<reference evidence="2" key="1">
    <citation type="journal article" date="2019" name="Int. J. Syst. Evol. Microbiol.">
        <title>The Global Catalogue of Microorganisms (GCM) 10K type strain sequencing project: providing services to taxonomists for standard genome sequencing and annotation.</title>
        <authorList>
            <consortium name="The Broad Institute Genomics Platform"/>
            <consortium name="The Broad Institute Genome Sequencing Center for Infectious Disease"/>
            <person name="Wu L."/>
            <person name="Ma J."/>
        </authorList>
    </citation>
    <scope>NUCLEOTIDE SEQUENCE [LARGE SCALE GENOMIC DNA]</scope>
    <source>
        <strain evidence="2">NBRC 102520</strain>
    </source>
</reference>
<organism evidence="1 2">
    <name type="scientific">Bradyrhizobium iriomotense</name>
    <dbReference type="NCBI Taxonomy" id="441950"/>
    <lineage>
        <taxon>Bacteria</taxon>
        <taxon>Pseudomonadati</taxon>
        <taxon>Pseudomonadota</taxon>
        <taxon>Alphaproteobacteria</taxon>
        <taxon>Hyphomicrobiales</taxon>
        <taxon>Nitrobacteraceae</taxon>
        <taxon>Bradyrhizobium</taxon>
    </lineage>
</organism>
<protein>
    <submittedName>
        <fullName evidence="1">Uncharacterized protein</fullName>
    </submittedName>
</protein>
<comment type="caution">
    <text evidence="1">The sequence shown here is derived from an EMBL/GenBank/DDBJ whole genome shotgun (WGS) entry which is preliminary data.</text>
</comment>
<proteinExistence type="predicted"/>
<keyword evidence="2" id="KW-1185">Reference proteome</keyword>
<evidence type="ECO:0000313" key="1">
    <source>
        <dbReference type="EMBL" id="GLR85967.1"/>
    </source>
</evidence>
<name>A0ABQ6B1I4_9BRAD</name>
<evidence type="ECO:0000313" key="2">
    <source>
        <dbReference type="Proteomes" id="UP001156905"/>
    </source>
</evidence>
<sequence length="68" mass="7139">MAAAFAEGSIPANKSRGAWPADTAAQYQLLSTVMQEAGTKIVSSREEATWNSCGEATVSPFDVDTVES</sequence>
<dbReference type="EMBL" id="BSOW01000008">
    <property type="protein sequence ID" value="GLR85967.1"/>
    <property type="molecule type" value="Genomic_DNA"/>
</dbReference>